<reference evidence="2 3" key="1">
    <citation type="submission" date="2020-01" db="EMBL/GenBank/DDBJ databases">
        <authorList>
            <person name="Gupta K D."/>
        </authorList>
    </citation>
    <scope>NUCLEOTIDE SEQUENCE [LARGE SCALE GENOMIC DNA]</scope>
</reference>
<proteinExistence type="predicted"/>
<feature type="transmembrane region" description="Helical" evidence="1">
    <location>
        <begin position="238"/>
        <end position="263"/>
    </location>
</feature>
<dbReference type="AlphaFoldDB" id="A0A8S0WB58"/>
<evidence type="ECO:0000256" key="1">
    <source>
        <dbReference type="SAM" id="Phobius"/>
    </source>
</evidence>
<evidence type="ECO:0000313" key="3">
    <source>
        <dbReference type="Proteomes" id="UP000467700"/>
    </source>
</evidence>
<comment type="caution">
    <text evidence="2">The sequence shown here is derived from an EMBL/GenBank/DDBJ whole genome shotgun (WGS) entry which is preliminary data.</text>
</comment>
<dbReference type="OrthoDB" id="3225366at2759"/>
<evidence type="ECO:0000313" key="2">
    <source>
        <dbReference type="EMBL" id="CAA7263706.1"/>
    </source>
</evidence>
<feature type="transmembrane region" description="Helical" evidence="1">
    <location>
        <begin position="104"/>
        <end position="122"/>
    </location>
</feature>
<dbReference type="Proteomes" id="UP000467700">
    <property type="component" value="Unassembled WGS sequence"/>
</dbReference>
<name>A0A8S0WB58_CYCAE</name>
<protein>
    <submittedName>
        <fullName evidence="2">Uncharacterized protein</fullName>
    </submittedName>
</protein>
<keyword evidence="1" id="KW-0472">Membrane</keyword>
<feature type="transmembrane region" description="Helical" evidence="1">
    <location>
        <begin position="134"/>
        <end position="159"/>
    </location>
</feature>
<sequence>MSSYNHGVEESYDAENASVIASIDSGHESVTGGTGSRIKSPAVSRIDVPPRSPAVQMPMPTHYMPFSPWTVVPPATVPKNFFNYELPKTVLSVRDGWQWTSQSGAVVSGLLAAVAAQLLGFFKDDENLSPSGAAGFVIASCYAALFLNIAATIGSFVLIDNLGEVGYRAAKRDAKDELLQVDTIGDYTPAVSKMLVDFGANGIWNGMLYHWLITFYLGILSLIISVLTYVILSESLATQVVMCTIVALTLFPTTFFIFSGLFAKSNHPYNKERSGRAFSSISSSKT</sequence>
<keyword evidence="1" id="KW-0812">Transmembrane</keyword>
<keyword evidence="3" id="KW-1185">Reference proteome</keyword>
<gene>
    <name evidence="2" type="ORF">AAE3_LOCUS5934</name>
</gene>
<accession>A0A8S0WB58</accession>
<keyword evidence="1" id="KW-1133">Transmembrane helix</keyword>
<feature type="transmembrane region" description="Helical" evidence="1">
    <location>
        <begin position="208"/>
        <end position="232"/>
    </location>
</feature>
<organism evidence="2 3">
    <name type="scientific">Cyclocybe aegerita</name>
    <name type="common">Black poplar mushroom</name>
    <name type="synonym">Agrocybe aegerita</name>
    <dbReference type="NCBI Taxonomy" id="1973307"/>
    <lineage>
        <taxon>Eukaryota</taxon>
        <taxon>Fungi</taxon>
        <taxon>Dikarya</taxon>
        <taxon>Basidiomycota</taxon>
        <taxon>Agaricomycotina</taxon>
        <taxon>Agaricomycetes</taxon>
        <taxon>Agaricomycetidae</taxon>
        <taxon>Agaricales</taxon>
        <taxon>Agaricineae</taxon>
        <taxon>Bolbitiaceae</taxon>
        <taxon>Cyclocybe</taxon>
    </lineage>
</organism>
<dbReference type="EMBL" id="CACVBS010000041">
    <property type="protein sequence ID" value="CAA7263706.1"/>
    <property type="molecule type" value="Genomic_DNA"/>
</dbReference>